<accession>A0A7W9PJP5</accession>
<evidence type="ECO:0000313" key="3">
    <source>
        <dbReference type="Proteomes" id="UP000540412"/>
    </source>
</evidence>
<feature type="transmembrane region" description="Helical" evidence="1">
    <location>
        <begin position="51"/>
        <end position="70"/>
    </location>
</feature>
<keyword evidence="1" id="KW-0812">Transmembrane</keyword>
<reference evidence="2 3" key="1">
    <citation type="submission" date="2020-08" db="EMBL/GenBank/DDBJ databases">
        <title>Sequencing the genomes of 1000 actinobacteria strains.</title>
        <authorList>
            <person name="Klenk H.-P."/>
        </authorList>
    </citation>
    <scope>NUCLEOTIDE SEQUENCE [LARGE SCALE GENOMIC DNA]</scope>
    <source>
        <strain evidence="2 3">DSM 43582</strain>
    </source>
</reference>
<name>A0A7W9PJP5_9NOCA</name>
<evidence type="ECO:0000256" key="1">
    <source>
        <dbReference type="SAM" id="Phobius"/>
    </source>
</evidence>
<feature type="transmembrane region" description="Helical" evidence="1">
    <location>
        <begin position="21"/>
        <end position="45"/>
    </location>
</feature>
<keyword evidence="1" id="KW-0472">Membrane</keyword>
<dbReference type="RefSeq" id="WP_051162304.1">
    <property type="nucleotide sequence ID" value="NZ_JACHIT010000002.1"/>
</dbReference>
<dbReference type="AlphaFoldDB" id="A0A7W9PJP5"/>
<dbReference type="EMBL" id="JACHIT010000002">
    <property type="protein sequence ID" value="MBB5917409.1"/>
    <property type="molecule type" value="Genomic_DNA"/>
</dbReference>
<comment type="caution">
    <text evidence="2">The sequence shown here is derived from an EMBL/GenBank/DDBJ whole genome shotgun (WGS) entry which is preliminary data.</text>
</comment>
<keyword evidence="1" id="KW-1133">Transmembrane helix</keyword>
<evidence type="ECO:0000313" key="2">
    <source>
        <dbReference type="EMBL" id="MBB5917409.1"/>
    </source>
</evidence>
<dbReference type="Proteomes" id="UP000540412">
    <property type="component" value="Unassembled WGS sequence"/>
</dbReference>
<protein>
    <submittedName>
        <fullName evidence="2">Uncharacterized protein</fullName>
    </submittedName>
</protein>
<proteinExistence type="predicted"/>
<gene>
    <name evidence="2" type="ORF">BJY24_006321</name>
</gene>
<sequence>MREQTRGGASERRVEAETGRISIAKSLGQVTLIAILLGAGLPLVFAIGIRLWSLETAVVVAVVLGIVYIAEDFISHTFDIQLFGAEPPKK</sequence>
<keyword evidence="3" id="KW-1185">Reference proteome</keyword>
<organism evidence="2 3">
    <name type="scientific">Nocardia transvalensis</name>
    <dbReference type="NCBI Taxonomy" id="37333"/>
    <lineage>
        <taxon>Bacteria</taxon>
        <taxon>Bacillati</taxon>
        <taxon>Actinomycetota</taxon>
        <taxon>Actinomycetes</taxon>
        <taxon>Mycobacteriales</taxon>
        <taxon>Nocardiaceae</taxon>
        <taxon>Nocardia</taxon>
    </lineage>
</organism>